<dbReference type="SUPFAM" id="SSF52172">
    <property type="entry name" value="CheY-like"/>
    <property type="match status" value="1"/>
</dbReference>
<dbReference type="InterPro" id="IPR046947">
    <property type="entry name" value="LytR-like"/>
</dbReference>
<dbReference type="PANTHER" id="PTHR37299">
    <property type="entry name" value="TRANSCRIPTIONAL REGULATOR-RELATED"/>
    <property type="match status" value="1"/>
</dbReference>
<comment type="caution">
    <text evidence="4">The sequence shown here is derived from an EMBL/GenBank/DDBJ whole genome shotgun (WGS) entry which is preliminary data.</text>
</comment>
<dbReference type="SMART" id="SM00448">
    <property type="entry name" value="REC"/>
    <property type="match status" value="1"/>
</dbReference>
<name>A0A5R9KM56_9BACT</name>
<dbReference type="PROSITE" id="PS50110">
    <property type="entry name" value="RESPONSE_REGULATORY"/>
    <property type="match status" value="1"/>
</dbReference>
<dbReference type="Pfam" id="PF04397">
    <property type="entry name" value="LytTR"/>
    <property type="match status" value="1"/>
</dbReference>
<evidence type="ECO:0000313" key="4">
    <source>
        <dbReference type="EMBL" id="TLU97300.1"/>
    </source>
</evidence>
<dbReference type="InterPro" id="IPR011006">
    <property type="entry name" value="CheY-like_superfamily"/>
</dbReference>
<dbReference type="Gene3D" id="2.40.50.1020">
    <property type="entry name" value="LytTr DNA-binding domain"/>
    <property type="match status" value="1"/>
</dbReference>
<evidence type="ECO:0000259" key="3">
    <source>
        <dbReference type="PROSITE" id="PS50930"/>
    </source>
</evidence>
<evidence type="ECO:0000313" key="5">
    <source>
        <dbReference type="Proteomes" id="UP000306402"/>
    </source>
</evidence>
<dbReference type="OrthoDB" id="1646880at2"/>
<evidence type="ECO:0000259" key="2">
    <source>
        <dbReference type="PROSITE" id="PS50110"/>
    </source>
</evidence>
<dbReference type="Gene3D" id="3.40.50.2300">
    <property type="match status" value="1"/>
</dbReference>
<dbReference type="SMART" id="SM00850">
    <property type="entry name" value="LytTR"/>
    <property type="match status" value="1"/>
</dbReference>
<gene>
    <name evidence="4" type="ORF">FEN17_26710</name>
</gene>
<protein>
    <submittedName>
        <fullName evidence="4">Response regulator transcription factor</fullName>
    </submittedName>
</protein>
<accession>A0A5R9KM56</accession>
<dbReference type="EMBL" id="VCEJ01000010">
    <property type="protein sequence ID" value="TLU97300.1"/>
    <property type="molecule type" value="Genomic_DNA"/>
</dbReference>
<sequence length="227" mass="26124">MKAVALDDEPVSLSIIQSFAKEVPFLSLEKTFTETSDAACYFAANTADLLFLDIRMPDISGIDFFQSLANKPMLIFTTAFMEHAVRSYELEAIDYLLKPFSRERFQKACMKARDFTELKNDPTLKSLPFIFVKSGYEQIKIHLEEIVYIESSGNYVHFVLQDKKILSRLTMQEVINLLSPNFFIRTHRSFLIAKAKITRIEKNRVHAGKHAIPVGNMYAENLHALYR</sequence>
<proteinExistence type="predicted"/>
<reference evidence="4 5" key="1">
    <citation type="submission" date="2019-05" db="EMBL/GenBank/DDBJ databases">
        <authorList>
            <person name="Qu J.-H."/>
        </authorList>
    </citation>
    <scope>NUCLEOTIDE SEQUENCE [LARGE SCALE GENOMIC DNA]</scope>
    <source>
        <strain evidence="4 5">T17</strain>
    </source>
</reference>
<organism evidence="4 5">
    <name type="scientific">Dyadobacter luticola</name>
    <dbReference type="NCBI Taxonomy" id="1979387"/>
    <lineage>
        <taxon>Bacteria</taxon>
        <taxon>Pseudomonadati</taxon>
        <taxon>Bacteroidota</taxon>
        <taxon>Cytophagia</taxon>
        <taxon>Cytophagales</taxon>
        <taxon>Spirosomataceae</taxon>
        <taxon>Dyadobacter</taxon>
    </lineage>
</organism>
<dbReference type="Proteomes" id="UP000306402">
    <property type="component" value="Unassembled WGS sequence"/>
</dbReference>
<dbReference type="GO" id="GO:0000156">
    <property type="term" value="F:phosphorelay response regulator activity"/>
    <property type="evidence" value="ECO:0007669"/>
    <property type="project" value="InterPro"/>
</dbReference>
<dbReference type="PROSITE" id="PS50930">
    <property type="entry name" value="HTH_LYTTR"/>
    <property type="match status" value="1"/>
</dbReference>
<dbReference type="Pfam" id="PF00072">
    <property type="entry name" value="Response_reg"/>
    <property type="match status" value="1"/>
</dbReference>
<feature type="modified residue" description="4-aspartylphosphate" evidence="1">
    <location>
        <position position="53"/>
    </location>
</feature>
<dbReference type="GO" id="GO:0003677">
    <property type="term" value="F:DNA binding"/>
    <property type="evidence" value="ECO:0007669"/>
    <property type="project" value="InterPro"/>
</dbReference>
<evidence type="ECO:0000256" key="1">
    <source>
        <dbReference type="PROSITE-ProRule" id="PRU00169"/>
    </source>
</evidence>
<dbReference type="PANTHER" id="PTHR37299:SF1">
    <property type="entry name" value="STAGE 0 SPORULATION PROTEIN A HOMOLOG"/>
    <property type="match status" value="1"/>
</dbReference>
<keyword evidence="1" id="KW-0597">Phosphoprotein</keyword>
<feature type="domain" description="Response regulatory" evidence="2">
    <location>
        <begin position="2"/>
        <end position="113"/>
    </location>
</feature>
<dbReference type="InterPro" id="IPR001789">
    <property type="entry name" value="Sig_transdc_resp-reg_receiver"/>
</dbReference>
<feature type="domain" description="HTH LytTR-type" evidence="3">
    <location>
        <begin position="130"/>
        <end position="227"/>
    </location>
</feature>
<keyword evidence="5" id="KW-1185">Reference proteome</keyword>
<dbReference type="AlphaFoldDB" id="A0A5R9KM56"/>
<dbReference type="InterPro" id="IPR007492">
    <property type="entry name" value="LytTR_DNA-bd_dom"/>
</dbReference>